<feature type="binding site" evidence="15">
    <location>
        <position position="157"/>
    </location>
    <ligand>
        <name>glyoxylate</name>
        <dbReference type="ChEBI" id="CHEBI:36655"/>
    </ligand>
</feature>
<protein>
    <recommendedName>
        <fullName evidence="8">L-lactate oxidase</fullName>
        <ecNumber evidence="3">1.1.3.15</ecNumber>
    </recommendedName>
    <alternativeName>
        <fullName evidence="13">(S)-2-hydroxy-acid oxidase</fullName>
    </alternativeName>
</protein>
<dbReference type="HOGENOM" id="CLU_020639_0_1_9"/>
<dbReference type="InterPro" id="IPR008259">
    <property type="entry name" value="FMN_hydac_DH_AS"/>
</dbReference>
<dbReference type="Pfam" id="PF01070">
    <property type="entry name" value="FMN_dh"/>
    <property type="match status" value="1"/>
</dbReference>
<feature type="active site" description="Proton acceptor" evidence="14">
    <location>
        <position position="289"/>
    </location>
</feature>
<dbReference type="GO" id="GO:0010181">
    <property type="term" value="F:FMN binding"/>
    <property type="evidence" value="ECO:0007669"/>
    <property type="project" value="InterPro"/>
</dbReference>
<gene>
    <name evidence="17" type="ORF">ThesuDRAFT_01470</name>
</gene>
<comment type="caution">
    <text evidence="17">The sequence shown here is derived from an EMBL/GenBank/DDBJ whole genome shotgun (WGS) entry which is preliminary data.</text>
</comment>
<dbReference type="InterPro" id="IPR000262">
    <property type="entry name" value="FMN-dep_DH"/>
</dbReference>
<dbReference type="STRING" id="867903.ThesuDRAFT_01470"/>
<dbReference type="SUPFAM" id="SSF51395">
    <property type="entry name" value="FMN-linked oxidoreductases"/>
    <property type="match status" value="1"/>
</dbReference>
<keyword evidence="4 15" id="KW-0285">Flavoprotein</keyword>
<evidence type="ECO:0000256" key="11">
    <source>
        <dbReference type="ARBA" id="ARBA00050773"/>
    </source>
</evidence>
<dbReference type="InterPro" id="IPR013785">
    <property type="entry name" value="Aldolase_TIM"/>
</dbReference>
<accession>K6QFD7</accession>
<feature type="binding site" evidence="15">
    <location>
        <position position="192"/>
    </location>
    <ligand>
        <name>glyoxylate</name>
        <dbReference type="ChEBI" id="CHEBI:36655"/>
    </ligand>
</feature>
<evidence type="ECO:0000259" key="16">
    <source>
        <dbReference type="PROSITE" id="PS51349"/>
    </source>
</evidence>
<dbReference type="RefSeq" id="WP_006903740.1">
    <property type="nucleotide sequence ID" value="NZ_JH976535.1"/>
</dbReference>
<evidence type="ECO:0000256" key="7">
    <source>
        <dbReference type="ARBA" id="ARBA00024042"/>
    </source>
</evidence>
<sequence>MSSLPSFQGNFGLQAQVEIYLSAGQAQRLPVSVDRWRERARAVLPDGPWWYVEGGAGGGATMAANRQAFDRWRLRPRMLRDVAQRDLSTELLGRRLPAPVLLAPVGVLSVVHGEAERAPARAAARLGLPFIASTVSSVTLEGIAEAMGDGPRWFQLYPARDREIMASLIRRAEAAGYEALVVTVDTTMLGWREHDLENAYLPFLLGEGIANYLSDPAFRARLPRPPEEDREGAILQFLQVFVNPSFTWDELAFIRGQTRLPVLVKGITHPGDARQAVECGVQGIIVSNHGGRQVDGAVAALDALPEVVEAVAGRVAVLFDSGIRRGADVLKALALGARAVLVGRPYVYALAAAGEAGVARLLRHLLADLDLTMGLCGVRSAAEIDGSLVTRV</sequence>
<name>K6QFD7_9FIRM</name>
<reference evidence="17" key="1">
    <citation type="submission" date="2010-10" db="EMBL/GenBank/DDBJ databases">
        <authorList>
            <consortium name="US DOE Joint Genome Institute (JGI-PGF)"/>
            <person name="Lucas S."/>
            <person name="Copeland A."/>
            <person name="Lapidus A."/>
            <person name="Bruce D."/>
            <person name="Goodwin L."/>
            <person name="Pitluck S."/>
            <person name="Kyrpides N."/>
            <person name="Mavromatis K."/>
            <person name="Detter J.C."/>
            <person name="Han C."/>
            <person name="Land M."/>
            <person name="Hauser L."/>
            <person name="Markowitz V."/>
            <person name="Cheng J.-F."/>
            <person name="Hugenholtz P."/>
            <person name="Woyke T."/>
            <person name="Wu D."/>
            <person name="Pukall R."/>
            <person name="Wahrenburg C."/>
            <person name="Brambilla E."/>
            <person name="Klenk H.-P."/>
            <person name="Eisen J.A."/>
        </authorList>
    </citation>
    <scope>NUCLEOTIDE SEQUENCE [LARGE SCALE GENOMIC DNA]</scope>
    <source>
        <strain evidence="17">DSM 13965</strain>
    </source>
</reference>
<dbReference type="eggNOG" id="COG1304">
    <property type="taxonomic scope" value="Bacteria"/>
</dbReference>
<evidence type="ECO:0000256" key="6">
    <source>
        <dbReference type="ARBA" id="ARBA00023002"/>
    </source>
</evidence>
<comment type="catalytic activity">
    <reaction evidence="10">
        <text>mandelate + O2 = phenylglyoxylate + H2O2</text>
        <dbReference type="Rhea" id="RHEA:68968"/>
        <dbReference type="ChEBI" id="CHEBI:15379"/>
        <dbReference type="ChEBI" id="CHEBI:16240"/>
        <dbReference type="ChEBI" id="CHEBI:25147"/>
        <dbReference type="ChEBI" id="CHEBI:36656"/>
    </reaction>
</comment>
<feature type="binding site" evidence="15">
    <location>
        <position position="133"/>
    </location>
    <ligand>
        <name>FMN</name>
        <dbReference type="ChEBI" id="CHEBI:58210"/>
    </ligand>
</feature>
<dbReference type="Gene3D" id="3.20.20.70">
    <property type="entry name" value="Aldolase class I"/>
    <property type="match status" value="1"/>
</dbReference>
<dbReference type="PIRSF" id="PIRSF000138">
    <property type="entry name" value="Al-hdrx_acd_dh"/>
    <property type="match status" value="1"/>
</dbReference>
<evidence type="ECO:0000256" key="1">
    <source>
        <dbReference type="ARBA" id="ARBA00000616"/>
    </source>
</evidence>
<dbReference type="PROSITE" id="PS00557">
    <property type="entry name" value="FMN_HYDROXY_ACID_DH_1"/>
    <property type="match status" value="1"/>
</dbReference>
<organism evidence="17 18">
    <name type="scientific">Thermaerobacter subterraneus DSM 13965</name>
    <dbReference type="NCBI Taxonomy" id="867903"/>
    <lineage>
        <taxon>Bacteria</taxon>
        <taxon>Bacillati</taxon>
        <taxon>Bacillota</taxon>
        <taxon>Clostridia</taxon>
        <taxon>Eubacteriales</taxon>
        <taxon>Clostridiales Family XVII. Incertae Sedis</taxon>
        <taxon>Thermaerobacter</taxon>
    </lineage>
</organism>
<evidence type="ECO:0000256" key="14">
    <source>
        <dbReference type="PIRSR" id="PIRSR000138-1"/>
    </source>
</evidence>
<evidence type="ECO:0000256" key="13">
    <source>
        <dbReference type="ARBA" id="ARBA00079803"/>
    </source>
</evidence>
<evidence type="ECO:0000256" key="8">
    <source>
        <dbReference type="ARBA" id="ARBA00029513"/>
    </source>
</evidence>
<comment type="catalytic activity">
    <reaction evidence="12">
        <text>2-hydroxyoctanoate + O2 = 2-oxooctanoate + H2O2</text>
        <dbReference type="Rhea" id="RHEA:67940"/>
        <dbReference type="ChEBI" id="CHEBI:15379"/>
        <dbReference type="ChEBI" id="CHEBI:16240"/>
        <dbReference type="ChEBI" id="CHEBI:133514"/>
        <dbReference type="ChEBI" id="CHEBI:176689"/>
    </reaction>
</comment>
<feature type="binding site" evidence="15">
    <location>
        <position position="51"/>
    </location>
    <ligand>
        <name>glyoxylate</name>
        <dbReference type="ChEBI" id="CHEBI:36655"/>
    </ligand>
</feature>
<comment type="catalytic activity">
    <reaction evidence="11">
        <text>2-hydroxyoctadecanoate + O2 = 2-oxooctadecanoate + H2O2</text>
        <dbReference type="Rhea" id="RHEA:68964"/>
        <dbReference type="ChEBI" id="CHEBI:15379"/>
        <dbReference type="ChEBI" id="CHEBI:16240"/>
        <dbReference type="ChEBI" id="CHEBI:17162"/>
        <dbReference type="ChEBI" id="CHEBI:76724"/>
    </reaction>
</comment>
<feature type="binding site" evidence="15">
    <location>
        <position position="292"/>
    </location>
    <ligand>
        <name>glyoxylate</name>
        <dbReference type="ChEBI" id="CHEBI:36655"/>
    </ligand>
</feature>
<feature type="binding site" evidence="15">
    <location>
        <position position="289"/>
    </location>
    <ligand>
        <name>glyoxylate</name>
        <dbReference type="ChEBI" id="CHEBI:36655"/>
    </ligand>
</feature>
<evidence type="ECO:0000256" key="5">
    <source>
        <dbReference type="ARBA" id="ARBA00022643"/>
    </source>
</evidence>
<evidence type="ECO:0000313" key="18">
    <source>
        <dbReference type="Proteomes" id="UP000005710"/>
    </source>
</evidence>
<feature type="binding site" evidence="15">
    <location>
        <position position="287"/>
    </location>
    <ligand>
        <name>FMN</name>
        <dbReference type="ChEBI" id="CHEBI:58210"/>
    </ligand>
</feature>
<dbReference type="InterPro" id="IPR037396">
    <property type="entry name" value="FMN_HAD"/>
</dbReference>
<comment type="similarity">
    <text evidence="7">Belongs to the FMN-dependent alpha-hydroxy acid dehydrogenase family.</text>
</comment>
<feature type="binding site" evidence="15">
    <location>
        <begin position="104"/>
        <end position="106"/>
    </location>
    <ligand>
        <name>FMN</name>
        <dbReference type="ChEBI" id="CHEBI:58210"/>
    </ligand>
</feature>
<dbReference type="Proteomes" id="UP000005710">
    <property type="component" value="Unassembled WGS sequence"/>
</dbReference>
<keyword evidence="18" id="KW-1185">Reference proteome</keyword>
<dbReference type="InterPro" id="IPR012133">
    <property type="entry name" value="Alpha-hydoxy_acid_DH_FMN"/>
</dbReference>
<dbReference type="EC" id="1.1.3.15" evidence="3"/>
<keyword evidence="6" id="KW-0560">Oxidoreductase</keyword>
<evidence type="ECO:0000256" key="12">
    <source>
        <dbReference type="ARBA" id="ARBA00052949"/>
    </source>
</evidence>
<dbReference type="EMBL" id="AENY02000002">
    <property type="protein sequence ID" value="EKP95711.1"/>
    <property type="molecule type" value="Genomic_DNA"/>
</dbReference>
<evidence type="ECO:0000256" key="10">
    <source>
        <dbReference type="ARBA" id="ARBA00050549"/>
    </source>
</evidence>
<comment type="catalytic activity">
    <reaction evidence="9">
        <text>(S)-lactate + O2 = pyruvate + H2O2</text>
        <dbReference type="Rhea" id="RHEA:55868"/>
        <dbReference type="ChEBI" id="CHEBI:15361"/>
        <dbReference type="ChEBI" id="CHEBI:15379"/>
        <dbReference type="ChEBI" id="CHEBI:16240"/>
        <dbReference type="ChEBI" id="CHEBI:16651"/>
    </reaction>
    <physiologicalReaction direction="left-to-right" evidence="9">
        <dbReference type="Rhea" id="RHEA:55869"/>
    </physiologicalReaction>
</comment>
<evidence type="ECO:0000256" key="15">
    <source>
        <dbReference type="PIRSR" id="PIRSR000138-2"/>
    </source>
</evidence>
<dbReference type="AlphaFoldDB" id="K6QFD7"/>
<dbReference type="PROSITE" id="PS51349">
    <property type="entry name" value="FMN_HYDROXY_ACID_DH_2"/>
    <property type="match status" value="1"/>
</dbReference>
<feature type="domain" description="FMN hydroxy acid dehydrogenase" evidence="16">
    <location>
        <begin position="25"/>
        <end position="392"/>
    </location>
</feature>
<feature type="binding site" evidence="15">
    <location>
        <position position="183"/>
    </location>
    <ligand>
        <name>FMN</name>
        <dbReference type="ChEBI" id="CHEBI:58210"/>
    </ligand>
</feature>
<comment type="catalytic activity">
    <reaction evidence="1">
        <text>a (2S)-2-hydroxycarboxylate + O2 = a 2-oxocarboxylate + H2O2</text>
        <dbReference type="Rhea" id="RHEA:16789"/>
        <dbReference type="ChEBI" id="CHEBI:15379"/>
        <dbReference type="ChEBI" id="CHEBI:16240"/>
        <dbReference type="ChEBI" id="CHEBI:35179"/>
        <dbReference type="ChEBI" id="CHEBI:58123"/>
        <dbReference type="EC" id="1.1.3.15"/>
    </reaction>
</comment>
<dbReference type="PANTHER" id="PTHR10578">
    <property type="entry name" value="S -2-HYDROXY-ACID OXIDASE-RELATED"/>
    <property type="match status" value="1"/>
</dbReference>
<evidence type="ECO:0000256" key="2">
    <source>
        <dbReference type="ARBA" id="ARBA00001917"/>
    </source>
</evidence>
<evidence type="ECO:0000313" key="17">
    <source>
        <dbReference type="EMBL" id="EKP95711.1"/>
    </source>
</evidence>
<reference evidence="17" key="2">
    <citation type="submission" date="2012-10" db="EMBL/GenBank/DDBJ databases">
        <title>Improved high-quality draft of Thermaerobacter subterraneus C21, DSM 13965.</title>
        <authorList>
            <consortium name="DOE Joint Genome Institute"/>
            <person name="Eisen J."/>
            <person name="Huntemann M."/>
            <person name="Wei C.-L."/>
            <person name="Han J."/>
            <person name="Detter J.C."/>
            <person name="Han C."/>
            <person name="Tapia R."/>
            <person name="Chen A."/>
            <person name="Kyrpides N."/>
            <person name="Mavromatis K."/>
            <person name="Markowitz V."/>
            <person name="Szeto E."/>
            <person name="Ivanova N."/>
            <person name="Mikhailova N."/>
            <person name="Ovchinnikova G."/>
            <person name="Pagani I."/>
            <person name="Pati A."/>
            <person name="Goodwin L."/>
            <person name="Nordberg H.P."/>
            <person name="Cantor M.N."/>
            <person name="Hua S.X."/>
            <person name="Woyke T."/>
            <person name="Eisen J."/>
            <person name="Klenk H.-P."/>
        </authorList>
    </citation>
    <scope>NUCLEOTIDE SEQUENCE [LARGE SCALE GENOMIC DNA]</scope>
    <source>
        <strain evidence="17">DSM 13965</strain>
    </source>
</reference>
<keyword evidence="5 15" id="KW-0288">FMN</keyword>
<feature type="binding site" evidence="15">
    <location>
        <position position="155"/>
    </location>
    <ligand>
        <name>FMN</name>
        <dbReference type="ChEBI" id="CHEBI:58210"/>
    </ligand>
</feature>
<feature type="binding site" evidence="15">
    <location>
        <begin position="343"/>
        <end position="344"/>
    </location>
    <ligand>
        <name>FMN</name>
        <dbReference type="ChEBI" id="CHEBI:58210"/>
    </ligand>
</feature>
<dbReference type="OrthoDB" id="9770452at2"/>
<dbReference type="PANTHER" id="PTHR10578:SF143">
    <property type="entry name" value="FMN-DEPENDENT ALPHA-HYDROXY ACID DEHYDROGENASE PB1A11.03"/>
    <property type="match status" value="1"/>
</dbReference>
<evidence type="ECO:0000256" key="9">
    <source>
        <dbReference type="ARBA" id="ARBA00048754"/>
    </source>
</evidence>
<dbReference type="GO" id="GO:0003973">
    <property type="term" value="F:(S)-2-hydroxy-acid oxidase activity"/>
    <property type="evidence" value="ECO:0007669"/>
    <property type="project" value="UniProtKB-EC"/>
</dbReference>
<evidence type="ECO:0000256" key="3">
    <source>
        <dbReference type="ARBA" id="ARBA00013087"/>
    </source>
</evidence>
<evidence type="ECO:0000256" key="4">
    <source>
        <dbReference type="ARBA" id="ARBA00022630"/>
    </source>
</evidence>
<comment type="cofactor">
    <cofactor evidence="2">
        <name>FMN</name>
        <dbReference type="ChEBI" id="CHEBI:58210"/>
    </cofactor>
</comment>
<dbReference type="FunFam" id="3.20.20.70:FF:000029">
    <property type="entry name" value="L-lactate dehydrogenase"/>
    <property type="match status" value="1"/>
</dbReference>
<proteinExistence type="inferred from homology"/>
<feature type="binding site" evidence="15">
    <location>
        <begin position="320"/>
        <end position="324"/>
    </location>
    <ligand>
        <name>FMN</name>
        <dbReference type="ChEBI" id="CHEBI:58210"/>
    </ligand>
</feature>
<feature type="binding site" evidence="15">
    <location>
        <position position="265"/>
    </location>
    <ligand>
        <name>FMN</name>
        <dbReference type="ChEBI" id="CHEBI:58210"/>
    </ligand>
</feature>